<dbReference type="EMBL" id="FNCA01000002">
    <property type="protein sequence ID" value="SDF53656.1"/>
    <property type="molecule type" value="Genomic_DNA"/>
</dbReference>
<dbReference type="AlphaFoldDB" id="A0A7Z7FDT8"/>
<dbReference type="Proteomes" id="UP000199259">
    <property type="component" value="Unassembled WGS sequence"/>
</dbReference>
<keyword evidence="2" id="KW-1185">Reference proteome</keyword>
<gene>
    <name evidence="1" type="ORF">SAMN04488589_0815</name>
</gene>
<organism evidence="1 2">
    <name type="scientific">Methanolobus vulcani</name>
    <dbReference type="NCBI Taxonomy" id="38026"/>
    <lineage>
        <taxon>Archaea</taxon>
        <taxon>Methanobacteriati</taxon>
        <taxon>Methanobacteriota</taxon>
        <taxon>Stenosarchaea group</taxon>
        <taxon>Methanomicrobia</taxon>
        <taxon>Methanosarcinales</taxon>
        <taxon>Methanosarcinaceae</taxon>
        <taxon>Methanolobus</taxon>
    </lineage>
</organism>
<reference evidence="1 2" key="1">
    <citation type="submission" date="2016-10" db="EMBL/GenBank/DDBJ databases">
        <authorList>
            <person name="Varghese N."/>
            <person name="Submissions S."/>
        </authorList>
    </citation>
    <scope>NUCLEOTIDE SEQUENCE [LARGE SCALE GENOMIC DNA]</scope>
    <source>
        <strain evidence="1 2">PL 12/M</strain>
    </source>
</reference>
<name>A0A7Z7FDT8_9EURY</name>
<proteinExistence type="predicted"/>
<comment type="caution">
    <text evidence="1">The sequence shown here is derived from an EMBL/GenBank/DDBJ whole genome shotgun (WGS) entry which is preliminary data.</text>
</comment>
<evidence type="ECO:0000313" key="1">
    <source>
        <dbReference type="EMBL" id="SDF53656.1"/>
    </source>
</evidence>
<evidence type="ECO:0000313" key="2">
    <source>
        <dbReference type="Proteomes" id="UP000199259"/>
    </source>
</evidence>
<protein>
    <submittedName>
        <fullName evidence="1">Uncharacterized protein</fullName>
    </submittedName>
</protein>
<sequence>MLPLNEIMNGPIIVQNQYCIEIVDRLKYTKYCLVSMIDVPREIKVENEVEDFIRKSKKDYRLCTTCGGPAIVPADMSMPKDSDIKLKMGENTLHVSKVQARYIRQVEMRMLLGYLNYCDRNGIEP</sequence>
<accession>A0A7Z7FDT8</accession>